<dbReference type="FunFam" id="3.40.50.720:FF:000084">
    <property type="entry name" value="Short-chain dehydrogenase reductase"/>
    <property type="match status" value="1"/>
</dbReference>
<name>A0A5N6VCB9_ASPTM</name>
<evidence type="ECO:0000313" key="4">
    <source>
        <dbReference type="EMBL" id="KAE8168592.1"/>
    </source>
</evidence>
<dbReference type="PRINTS" id="PR00081">
    <property type="entry name" value="GDHRDH"/>
</dbReference>
<accession>A0A5N6VCB9</accession>
<dbReference type="InterPro" id="IPR036291">
    <property type="entry name" value="NAD(P)-bd_dom_sf"/>
</dbReference>
<evidence type="ECO:0000313" key="5">
    <source>
        <dbReference type="Proteomes" id="UP000326950"/>
    </source>
</evidence>
<organism evidence="4 5">
    <name type="scientific">Aspergillus tamarii</name>
    <dbReference type="NCBI Taxonomy" id="41984"/>
    <lineage>
        <taxon>Eukaryota</taxon>
        <taxon>Fungi</taxon>
        <taxon>Dikarya</taxon>
        <taxon>Ascomycota</taxon>
        <taxon>Pezizomycotina</taxon>
        <taxon>Eurotiomycetes</taxon>
        <taxon>Eurotiomycetidae</taxon>
        <taxon>Eurotiales</taxon>
        <taxon>Aspergillaceae</taxon>
        <taxon>Aspergillus</taxon>
        <taxon>Aspergillus subgen. Circumdati</taxon>
    </lineage>
</organism>
<keyword evidence="5" id="KW-1185">Reference proteome</keyword>
<dbReference type="PANTHER" id="PTHR24321">
    <property type="entry name" value="DEHYDROGENASES, SHORT CHAIN"/>
    <property type="match status" value="1"/>
</dbReference>
<keyword evidence="3" id="KW-0560">Oxidoreductase</keyword>
<dbReference type="EMBL" id="ML738585">
    <property type="protein sequence ID" value="KAE8168592.1"/>
    <property type="molecule type" value="Genomic_DNA"/>
</dbReference>
<dbReference type="PANTHER" id="PTHR24321:SF8">
    <property type="entry name" value="ESTRADIOL 17-BETA-DEHYDROGENASE 8-RELATED"/>
    <property type="match status" value="1"/>
</dbReference>
<evidence type="ECO:0000256" key="2">
    <source>
        <dbReference type="ARBA" id="ARBA00022857"/>
    </source>
</evidence>
<comment type="similarity">
    <text evidence="1">Belongs to the short-chain dehydrogenases/reductases (SDR) family.</text>
</comment>
<proteinExistence type="inferred from homology"/>
<dbReference type="Pfam" id="PF13561">
    <property type="entry name" value="adh_short_C2"/>
    <property type="match status" value="1"/>
</dbReference>
<keyword evidence="2" id="KW-0521">NADP</keyword>
<dbReference type="PRINTS" id="PR00080">
    <property type="entry name" value="SDRFAMILY"/>
</dbReference>
<sequence>MEDRKPFAGKVVTVTGAAHGIGLATVHYLVARGATVSMVDIAKSSALQKVEEKVLQDFPDARISHKSVDVRDRKSVENWIEDTKEIFGRIDGCVNNAGVVGHEYKPISEISEEDWNYVLDVNLKGVFNCLHAQLPVIEDNGSIVNVAGIAGQFGFVNMSPYVASNHGIIGLTKCAAKEIAERGVRVNAICPGDIKTALMHDENRKSHGAFAPKHAPQLFKRYGHTEEVAALIAFLLGDESKFTTSSTYNIDGGWTA</sequence>
<dbReference type="Proteomes" id="UP000326950">
    <property type="component" value="Unassembled WGS sequence"/>
</dbReference>
<reference evidence="4 5" key="1">
    <citation type="submission" date="2019-04" db="EMBL/GenBank/DDBJ databases">
        <title>Friends and foes A comparative genomics study of 23 Aspergillus species from section Flavi.</title>
        <authorList>
            <consortium name="DOE Joint Genome Institute"/>
            <person name="Kjaerbolling I."/>
            <person name="Vesth T."/>
            <person name="Frisvad J.C."/>
            <person name="Nybo J.L."/>
            <person name="Theobald S."/>
            <person name="Kildgaard S."/>
            <person name="Isbrandt T."/>
            <person name="Kuo A."/>
            <person name="Sato A."/>
            <person name="Lyhne E.K."/>
            <person name="Kogle M.E."/>
            <person name="Wiebenga A."/>
            <person name="Kun R.S."/>
            <person name="Lubbers R.J."/>
            <person name="Makela M.R."/>
            <person name="Barry K."/>
            <person name="Chovatia M."/>
            <person name="Clum A."/>
            <person name="Daum C."/>
            <person name="Haridas S."/>
            <person name="He G."/>
            <person name="LaButti K."/>
            <person name="Lipzen A."/>
            <person name="Mondo S."/>
            <person name="Riley R."/>
            <person name="Salamov A."/>
            <person name="Simmons B.A."/>
            <person name="Magnuson J.K."/>
            <person name="Henrissat B."/>
            <person name="Mortensen U.H."/>
            <person name="Larsen T.O."/>
            <person name="Devries R.P."/>
            <person name="Grigoriev I.V."/>
            <person name="Machida M."/>
            <person name="Baker S.E."/>
            <person name="Andersen M.R."/>
        </authorList>
    </citation>
    <scope>NUCLEOTIDE SEQUENCE [LARGE SCALE GENOMIC DNA]</scope>
    <source>
        <strain evidence="4 5">CBS 117626</strain>
    </source>
</reference>
<gene>
    <name evidence="4" type="ORF">BDV40DRAFT_251121</name>
</gene>
<dbReference type="Gene3D" id="3.40.50.720">
    <property type="entry name" value="NAD(P)-binding Rossmann-like Domain"/>
    <property type="match status" value="1"/>
</dbReference>
<dbReference type="InterPro" id="IPR002347">
    <property type="entry name" value="SDR_fam"/>
</dbReference>
<dbReference type="SUPFAM" id="SSF51735">
    <property type="entry name" value="NAD(P)-binding Rossmann-fold domains"/>
    <property type="match status" value="1"/>
</dbReference>
<evidence type="ECO:0000256" key="3">
    <source>
        <dbReference type="ARBA" id="ARBA00023002"/>
    </source>
</evidence>
<dbReference type="CDD" id="cd05233">
    <property type="entry name" value="SDR_c"/>
    <property type="match status" value="1"/>
</dbReference>
<dbReference type="AlphaFoldDB" id="A0A5N6VCB9"/>
<protein>
    <submittedName>
        <fullName evidence="4">Uncharacterized protein</fullName>
    </submittedName>
</protein>
<dbReference type="OrthoDB" id="1669814at2759"/>
<dbReference type="GO" id="GO:0016491">
    <property type="term" value="F:oxidoreductase activity"/>
    <property type="evidence" value="ECO:0007669"/>
    <property type="project" value="UniProtKB-KW"/>
</dbReference>
<evidence type="ECO:0000256" key="1">
    <source>
        <dbReference type="ARBA" id="ARBA00006484"/>
    </source>
</evidence>